<comment type="caution">
    <text evidence="2">The sequence shown here is derived from an EMBL/GenBank/DDBJ whole genome shotgun (WGS) entry which is preliminary data.</text>
</comment>
<evidence type="ECO:0000313" key="2">
    <source>
        <dbReference type="EMBL" id="PTX56029.1"/>
    </source>
</evidence>
<protein>
    <submittedName>
        <fullName evidence="2">Uncharacterized protein</fullName>
    </submittedName>
</protein>
<organism evidence="2 3">
    <name type="scientific">Litoreibacter ponti</name>
    <dbReference type="NCBI Taxonomy" id="1510457"/>
    <lineage>
        <taxon>Bacteria</taxon>
        <taxon>Pseudomonadati</taxon>
        <taxon>Pseudomonadota</taxon>
        <taxon>Alphaproteobacteria</taxon>
        <taxon>Rhodobacterales</taxon>
        <taxon>Roseobacteraceae</taxon>
        <taxon>Litoreibacter</taxon>
    </lineage>
</organism>
<feature type="signal peptide" evidence="1">
    <location>
        <begin position="1"/>
        <end position="21"/>
    </location>
</feature>
<evidence type="ECO:0000256" key="1">
    <source>
        <dbReference type="SAM" id="SignalP"/>
    </source>
</evidence>
<evidence type="ECO:0000313" key="3">
    <source>
        <dbReference type="Proteomes" id="UP000243978"/>
    </source>
</evidence>
<dbReference type="Proteomes" id="UP000243978">
    <property type="component" value="Unassembled WGS sequence"/>
</dbReference>
<name>A0A2T6BIZ2_9RHOB</name>
<dbReference type="EMBL" id="QBKS01000001">
    <property type="protein sequence ID" value="PTX56029.1"/>
    <property type="molecule type" value="Genomic_DNA"/>
</dbReference>
<keyword evidence="1" id="KW-0732">Signal</keyword>
<sequence>MKVITTLAVLALGSTVGVASAHELHNHSHVKTKTISITVACYRGPWEQVYWDRAKPEFYDSLTRAGFSPERAQALGDRVCRDQALVNNPEAMRREASRLIATTPRR</sequence>
<reference evidence="2 3" key="1">
    <citation type="submission" date="2018-04" db="EMBL/GenBank/DDBJ databases">
        <title>Genomic Encyclopedia of Archaeal and Bacterial Type Strains, Phase II (KMG-II): from individual species to whole genera.</title>
        <authorList>
            <person name="Goeker M."/>
        </authorList>
    </citation>
    <scope>NUCLEOTIDE SEQUENCE [LARGE SCALE GENOMIC DNA]</scope>
    <source>
        <strain evidence="2 3">DSM 100977</strain>
    </source>
</reference>
<dbReference type="AlphaFoldDB" id="A0A2T6BIZ2"/>
<proteinExistence type="predicted"/>
<dbReference type="RefSeq" id="WP_107844263.1">
    <property type="nucleotide sequence ID" value="NZ_QBKS01000001.1"/>
</dbReference>
<dbReference type="OrthoDB" id="7744610at2"/>
<keyword evidence="3" id="KW-1185">Reference proteome</keyword>
<feature type="chain" id="PRO_5015520141" evidence="1">
    <location>
        <begin position="22"/>
        <end position="106"/>
    </location>
</feature>
<gene>
    <name evidence="2" type="ORF">C8N43_0679</name>
</gene>
<accession>A0A2T6BIZ2</accession>